<sequence length="176" mass="19786">MHLDSVAVMCLADLYGARCLYGEATLPIETIIKEVIDMGVSVLVNVKEQEKEDSIERAWSFVQGWVASNRNCFKPHATPRYGKLEKDGVYITIDILREAMQKAGYSYAKCIRGFMDRSYLKVFQKGSKKGTHQLQKKINGMNTRVVCANIEVGDVEDDCSEFLEAGEGFFARQQVG</sequence>
<dbReference type="Pfam" id="PF18662">
    <property type="entry name" value="HTH_56"/>
    <property type="match status" value="1"/>
</dbReference>
<comment type="caution">
    <text evidence="2">The sequence shown here is derived from an EMBL/GenBank/DDBJ whole genome shotgun (WGS) entry which is preliminary data.</text>
</comment>
<evidence type="ECO:0000259" key="1">
    <source>
        <dbReference type="Pfam" id="PF18662"/>
    </source>
</evidence>
<name>A0A645EP69_9ZZZZ</name>
<feature type="domain" description="Cch helix turn helix" evidence="1">
    <location>
        <begin position="53"/>
        <end position="151"/>
    </location>
</feature>
<proteinExistence type="predicted"/>
<organism evidence="2">
    <name type="scientific">bioreactor metagenome</name>
    <dbReference type="NCBI Taxonomy" id="1076179"/>
    <lineage>
        <taxon>unclassified sequences</taxon>
        <taxon>metagenomes</taxon>
        <taxon>ecological metagenomes</taxon>
    </lineage>
</organism>
<dbReference type="EMBL" id="VSSQ01049736">
    <property type="protein sequence ID" value="MPN03815.1"/>
    <property type="molecule type" value="Genomic_DNA"/>
</dbReference>
<dbReference type="InterPro" id="IPR040538">
    <property type="entry name" value="Cch_HTH"/>
</dbReference>
<dbReference type="AlphaFoldDB" id="A0A645EP69"/>
<reference evidence="2" key="1">
    <citation type="submission" date="2019-08" db="EMBL/GenBank/DDBJ databases">
        <authorList>
            <person name="Kucharzyk K."/>
            <person name="Murdoch R.W."/>
            <person name="Higgins S."/>
            <person name="Loffler F."/>
        </authorList>
    </citation>
    <scope>NUCLEOTIDE SEQUENCE</scope>
</reference>
<evidence type="ECO:0000313" key="2">
    <source>
        <dbReference type="EMBL" id="MPN03815.1"/>
    </source>
</evidence>
<protein>
    <recommendedName>
        <fullName evidence="1">Cch helix turn helix domain-containing protein</fullName>
    </recommendedName>
</protein>
<gene>
    <name evidence="2" type="ORF">SDC9_151049</name>
</gene>
<accession>A0A645EP69</accession>